<evidence type="ECO:0000259" key="1">
    <source>
        <dbReference type="Pfam" id="PF01607"/>
    </source>
</evidence>
<feature type="domain" description="Chitin-binding type-2" evidence="1">
    <location>
        <begin position="27"/>
        <end position="66"/>
    </location>
</feature>
<dbReference type="Proteomes" id="UP000036681">
    <property type="component" value="Unplaced"/>
</dbReference>
<name>A0A0M3HQ75_ASCLU</name>
<dbReference type="GO" id="GO:0005576">
    <property type="term" value="C:extracellular region"/>
    <property type="evidence" value="ECO:0007669"/>
    <property type="project" value="InterPro"/>
</dbReference>
<keyword evidence="2" id="KW-1185">Reference proteome</keyword>
<evidence type="ECO:0000313" key="2">
    <source>
        <dbReference type="Proteomes" id="UP000036681"/>
    </source>
</evidence>
<sequence>MGCGSCASYAVGQTLARSECIEGMTVRDRWSCDAFARCTAGHWEWRQCTAPLLWSVIKQSCVTDSECEPSVYGPVEYNNQLVRYLFRNLFAMAGKFFCASGCTAAIPAVVPYGQDVLKSSSNIQCYKRRTN</sequence>
<dbReference type="GO" id="GO:0008061">
    <property type="term" value="F:chitin binding"/>
    <property type="evidence" value="ECO:0007669"/>
    <property type="project" value="InterPro"/>
</dbReference>
<dbReference type="InterPro" id="IPR002557">
    <property type="entry name" value="Chitin-bd_dom"/>
</dbReference>
<proteinExistence type="predicted"/>
<dbReference type="Pfam" id="PF01607">
    <property type="entry name" value="CBM_14"/>
    <property type="match status" value="1"/>
</dbReference>
<accession>A0A0M3HQ75</accession>
<evidence type="ECO:0000313" key="3">
    <source>
        <dbReference type="WBParaSite" id="ALUE_0000419401-mRNA-1"/>
    </source>
</evidence>
<dbReference type="AlphaFoldDB" id="A0A0M3HQ75"/>
<organism evidence="2 3">
    <name type="scientific">Ascaris lumbricoides</name>
    <name type="common">Giant roundworm</name>
    <dbReference type="NCBI Taxonomy" id="6252"/>
    <lineage>
        <taxon>Eukaryota</taxon>
        <taxon>Metazoa</taxon>
        <taxon>Ecdysozoa</taxon>
        <taxon>Nematoda</taxon>
        <taxon>Chromadorea</taxon>
        <taxon>Rhabditida</taxon>
        <taxon>Spirurina</taxon>
        <taxon>Ascaridomorpha</taxon>
        <taxon>Ascaridoidea</taxon>
        <taxon>Ascarididae</taxon>
        <taxon>Ascaris</taxon>
    </lineage>
</organism>
<dbReference type="InterPro" id="IPR036508">
    <property type="entry name" value="Chitin-bd_dom_sf"/>
</dbReference>
<dbReference type="Gene3D" id="2.170.140.10">
    <property type="entry name" value="Chitin binding domain"/>
    <property type="match status" value="1"/>
</dbReference>
<protein>
    <submittedName>
        <fullName evidence="3">Chitin-binding type-2 domain-containing protein</fullName>
    </submittedName>
</protein>
<dbReference type="WBParaSite" id="ALUE_0000419401-mRNA-1">
    <property type="protein sequence ID" value="ALUE_0000419401-mRNA-1"/>
    <property type="gene ID" value="ALUE_0000419401"/>
</dbReference>
<dbReference type="SUPFAM" id="SSF57625">
    <property type="entry name" value="Invertebrate chitin-binding proteins"/>
    <property type="match status" value="1"/>
</dbReference>
<reference evidence="3" key="1">
    <citation type="submission" date="2017-02" db="UniProtKB">
        <authorList>
            <consortium name="WormBaseParasite"/>
        </authorList>
    </citation>
    <scope>IDENTIFICATION</scope>
</reference>